<dbReference type="Proteomes" id="UP000719766">
    <property type="component" value="Unassembled WGS sequence"/>
</dbReference>
<dbReference type="InterPro" id="IPR001680">
    <property type="entry name" value="WD40_rpt"/>
</dbReference>
<comment type="caution">
    <text evidence="4">The sequence shown here is derived from an EMBL/GenBank/DDBJ whole genome shotgun (WGS) entry which is preliminary data.</text>
</comment>
<keyword evidence="2" id="KW-0677">Repeat</keyword>
<sequence length="421" mass="47234">MFFLPTKNCKEYRLEGRLVGHKNTINCLAVSRNGSLLASGGSDGTRIWDLKQQLQLPSPRQNVALRNPANSMTCVCWITRQDATHETLCYGTRLGFIGIWQQQGEGKEITCLTYDHAGDDTRIATGTWDKHVQVWSFDFKGPLILIFSIKLSTTIPCTINFNHTASRDLLVFGMYDGEVHALWGTDGAIIATNNAGPLIGHASVDITQTLFLIDNVTNGFSLHQLDDAVCITTYNTNPVKTFLKQVVFGEKTDIVVGGSDTGVVYVFDKNEGNLKQVSRHANKTRVQVVTVRHFHSWLFKCLTDCKTYDGTYHSIIVGAMSQDDTELIISVWSRQRNNLETPRPFGRALKNFVRGIVQLVITMVLIAYNLWEISGETWLDHTSPQMMTSVSGWSSILNTEGTWQEIQMKIGYVLGKERPEY</sequence>
<keyword evidence="5" id="KW-1185">Reference proteome</keyword>
<dbReference type="SMART" id="SM00320">
    <property type="entry name" value="WD40"/>
    <property type="match status" value="3"/>
</dbReference>
<evidence type="ECO:0000313" key="5">
    <source>
        <dbReference type="Proteomes" id="UP000719766"/>
    </source>
</evidence>
<organism evidence="4 5">
    <name type="scientific">Suillus plorans</name>
    <dbReference type="NCBI Taxonomy" id="116603"/>
    <lineage>
        <taxon>Eukaryota</taxon>
        <taxon>Fungi</taxon>
        <taxon>Dikarya</taxon>
        <taxon>Basidiomycota</taxon>
        <taxon>Agaricomycotina</taxon>
        <taxon>Agaricomycetes</taxon>
        <taxon>Agaricomycetidae</taxon>
        <taxon>Boletales</taxon>
        <taxon>Suillineae</taxon>
        <taxon>Suillaceae</taxon>
        <taxon>Suillus</taxon>
    </lineage>
</organism>
<proteinExistence type="predicted"/>
<evidence type="ECO:0000256" key="1">
    <source>
        <dbReference type="ARBA" id="ARBA00022574"/>
    </source>
</evidence>
<dbReference type="RefSeq" id="XP_041160079.1">
    <property type="nucleotide sequence ID" value="XM_041300152.1"/>
</dbReference>
<name>A0A9P7DGU1_9AGAM</name>
<evidence type="ECO:0000256" key="3">
    <source>
        <dbReference type="PROSITE-ProRule" id="PRU00221"/>
    </source>
</evidence>
<gene>
    <name evidence="4" type="ORF">HD556DRAFT_1308520</name>
</gene>
<protein>
    <submittedName>
        <fullName evidence="4">WD40-repeat-containing domain protein</fullName>
    </submittedName>
</protein>
<dbReference type="PANTHER" id="PTHR22847:SF637">
    <property type="entry name" value="WD REPEAT DOMAIN 5B"/>
    <property type="match status" value="1"/>
</dbReference>
<dbReference type="InterPro" id="IPR036322">
    <property type="entry name" value="WD40_repeat_dom_sf"/>
</dbReference>
<dbReference type="Gene3D" id="2.130.10.10">
    <property type="entry name" value="YVTN repeat-like/Quinoprotein amine dehydrogenase"/>
    <property type="match status" value="1"/>
</dbReference>
<dbReference type="GeneID" id="64593916"/>
<feature type="repeat" description="WD" evidence="3">
    <location>
        <begin position="18"/>
        <end position="45"/>
    </location>
</feature>
<reference evidence="4" key="1">
    <citation type="journal article" date="2020" name="New Phytol.">
        <title>Comparative genomics reveals dynamic genome evolution in host specialist ectomycorrhizal fungi.</title>
        <authorList>
            <person name="Lofgren L.A."/>
            <person name="Nguyen N.H."/>
            <person name="Vilgalys R."/>
            <person name="Ruytinx J."/>
            <person name="Liao H.L."/>
            <person name="Branco S."/>
            <person name="Kuo A."/>
            <person name="LaButti K."/>
            <person name="Lipzen A."/>
            <person name="Andreopoulos W."/>
            <person name="Pangilinan J."/>
            <person name="Riley R."/>
            <person name="Hundley H."/>
            <person name="Na H."/>
            <person name="Barry K."/>
            <person name="Grigoriev I.V."/>
            <person name="Stajich J.E."/>
            <person name="Kennedy P.G."/>
        </authorList>
    </citation>
    <scope>NUCLEOTIDE SEQUENCE</scope>
    <source>
        <strain evidence="4">S12</strain>
    </source>
</reference>
<dbReference type="Pfam" id="PF00400">
    <property type="entry name" value="WD40"/>
    <property type="match status" value="2"/>
</dbReference>
<accession>A0A9P7DGU1</accession>
<evidence type="ECO:0000256" key="2">
    <source>
        <dbReference type="ARBA" id="ARBA00022737"/>
    </source>
</evidence>
<evidence type="ECO:0000313" key="4">
    <source>
        <dbReference type="EMBL" id="KAG1793681.1"/>
    </source>
</evidence>
<keyword evidence="1 3" id="KW-0853">WD repeat</keyword>
<dbReference type="EMBL" id="JABBWE010000029">
    <property type="protein sequence ID" value="KAG1793681.1"/>
    <property type="molecule type" value="Genomic_DNA"/>
</dbReference>
<dbReference type="PROSITE" id="PS50082">
    <property type="entry name" value="WD_REPEATS_2"/>
    <property type="match status" value="1"/>
</dbReference>
<dbReference type="GO" id="GO:1990234">
    <property type="term" value="C:transferase complex"/>
    <property type="evidence" value="ECO:0007669"/>
    <property type="project" value="UniProtKB-ARBA"/>
</dbReference>
<dbReference type="OrthoDB" id="2654453at2759"/>
<dbReference type="SUPFAM" id="SSF50978">
    <property type="entry name" value="WD40 repeat-like"/>
    <property type="match status" value="1"/>
</dbReference>
<dbReference type="PANTHER" id="PTHR22847">
    <property type="entry name" value="WD40 REPEAT PROTEIN"/>
    <property type="match status" value="1"/>
</dbReference>
<dbReference type="AlphaFoldDB" id="A0A9P7DGU1"/>
<dbReference type="InterPro" id="IPR015943">
    <property type="entry name" value="WD40/YVTN_repeat-like_dom_sf"/>
</dbReference>